<gene>
    <name evidence="1" type="ORF">DVH24_013749</name>
</gene>
<dbReference type="AlphaFoldDB" id="A0A498JHE3"/>
<dbReference type="EMBL" id="RDQH01000333">
    <property type="protein sequence ID" value="RXH93173.1"/>
    <property type="molecule type" value="Genomic_DNA"/>
</dbReference>
<accession>A0A498JHE3</accession>
<name>A0A498JHE3_MALDO</name>
<comment type="caution">
    <text evidence="1">The sequence shown here is derived from an EMBL/GenBank/DDBJ whole genome shotgun (WGS) entry which is preliminary data.</text>
</comment>
<protein>
    <submittedName>
        <fullName evidence="1">Uncharacterized protein</fullName>
    </submittedName>
</protein>
<keyword evidence="2" id="KW-1185">Reference proteome</keyword>
<proteinExistence type="predicted"/>
<feature type="non-terminal residue" evidence="1">
    <location>
        <position position="1"/>
    </location>
</feature>
<sequence length="158" mass="17816">TFQYPKFQSCVIFGNLGSDSKSTLPCTNDSTYCWRSLVSLSSREFSDLRFWSFSDGSSMAVVVAGNMRLGIFLRVMVGGGKYEMRDFLWLMLVVGNMRFEILEDDDHGEAKQLAKNSLQILIKSHRNPKLRSLELTEGLAGRRKKPVLASPMVWGGPR</sequence>
<reference evidence="1 2" key="1">
    <citation type="submission" date="2018-10" db="EMBL/GenBank/DDBJ databases">
        <title>A high-quality apple genome assembly.</title>
        <authorList>
            <person name="Hu J."/>
        </authorList>
    </citation>
    <scope>NUCLEOTIDE SEQUENCE [LARGE SCALE GENOMIC DNA]</scope>
    <source>
        <strain evidence="2">cv. HFTH1</strain>
        <tissue evidence="1">Young leaf</tissue>
    </source>
</reference>
<dbReference type="Proteomes" id="UP000290289">
    <property type="component" value="Chromosome 7"/>
</dbReference>
<evidence type="ECO:0000313" key="1">
    <source>
        <dbReference type="EMBL" id="RXH93173.1"/>
    </source>
</evidence>
<organism evidence="1 2">
    <name type="scientific">Malus domestica</name>
    <name type="common">Apple</name>
    <name type="synonym">Pyrus malus</name>
    <dbReference type="NCBI Taxonomy" id="3750"/>
    <lineage>
        <taxon>Eukaryota</taxon>
        <taxon>Viridiplantae</taxon>
        <taxon>Streptophyta</taxon>
        <taxon>Embryophyta</taxon>
        <taxon>Tracheophyta</taxon>
        <taxon>Spermatophyta</taxon>
        <taxon>Magnoliopsida</taxon>
        <taxon>eudicotyledons</taxon>
        <taxon>Gunneridae</taxon>
        <taxon>Pentapetalae</taxon>
        <taxon>rosids</taxon>
        <taxon>fabids</taxon>
        <taxon>Rosales</taxon>
        <taxon>Rosaceae</taxon>
        <taxon>Amygdaloideae</taxon>
        <taxon>Maleae</taxon>
        <taxon>Malus</taxon>
    </lineage>
</organism>
<evidence type="ECO:0000313" key="2">
    <source>
        <dbReference type="Proteomes" id="UP000290289"/>
    </source>
</evidence>